<reference evidence="8 9" key="1">
    <citation type="journal article" date="2023" name="Genome Announc.">
        <title>Pan-Genome Analyses of the Genus Cohnella and Proposal of the Novel Species Cohnella silvisoli sp. nov., Isolated from Forest Soil.</title>
        <authorList>
            <person name="Wang C."/>
            <person name="Mao L."/>
            <person name="Bao G."/>
            <person name="Zhu H."/>
        </authorList>
    </citation>
    <scope>NUCLEOTIDE SEQUENCE [LARGE SCALE GENOMIC DNA]</scope>
    <source>
        <strain evidence="8 9">NL03-T5-1</strain>
    </source>
</reference>
<evidence type="ECO:0000256" key="2">
    <source>
        <dbReference type="ARBA" id="ARBA00007362"/>
    </source>
</evidence>
<dbReference type="InterPro" id="IPR037185">
    <property type="entry name" value="EmrE-like"/>
</dbReference>
<dbReference type="Pfam" id="PF00892">
    <property type="entry name" value="EamA"/>
    <property type="match status" value="2"/>
</dbReference>
<evidence type="ECO:0000256" key="5">
    <source>
        <dbReference type="ARBA" id="ARBA00023136"/>
    </source>
</evidence>
<evidence type="ECO:0000256" key="4">
    <source>
        <dbReference type="ARBA" id="ARBA00022989"/>
    </source>
</evidence>
<evidence type="ECO:0000256" key="3">
    <source>
        <dbReference type="ARBA" id="ARBA00022692"/>
    </source>
</evidence>
<feature type="transmembrane region" description="Helical" evidence="6">
    <location>
        <begin position="189"/>
        <end position="208"/>
    </location>
</feature>
<accession>A0ABV1L1V8</accession>
<feature type="transmembrane region" description="Helical" evidence="6">
    <location>
        <begin position="104"/>
        <end position="121"/>
    </location>
</feature>
<evidence type="ECO:0000256" key="6">
    <source>
        <dbReference type="SAM" id="Phobius"/>
    </source>
</evidence>
<keyword evidence="5 6" id="KW-0472">Membrane</keyword>
<feature type="domain" description="EamA" evidence="7">
    <location>
        <begin position="160"/>
        <end position="290"/>
    </location>
</feature>
<organism evidence="8 9">
    <name type="scientific">Cohnella silvisoli</name>
    <dbReference type="NCBI Taxonomy" id="2873699"/>
    <lineage>
        <taxon>Bacteria</taxon>
        <taxon>Bacillati</taxon>
        <taxon>Bacillota</taxon>
        <taxon>Bacilli</taxon>
        <taxon>Bacillales</taxon>
        <taxon>Paenibacillaceae</taxon>
        <taxon>Cohnella</taxon>
    </lineage>
</organism>
<protein>
    <submittedName>
        <fullName evidence="8">DMT family transporter</fullName>
    </submittedName>
</protein>
<proteinExistence type="inferred from homology"/>
<feature type="transmembrane region" description="Helical" evidence="6">
    <location>
        <begin position="133"/>
        <end position="150"/>
    </location>
</feature>
<dbReference type="PANTHER" id="PTHR32322:SF2">
    <property type="entry name" value="EAMA DOMAIN-CONTAINING PROTEIN"/>
    <property type="match status" value="1"/>
</dbReference>
<feature type="transmembrane region" description="Helical" evidence="6">
    <location>
        <begin position="276"/>
        <end position="294"/>
    </location>
</feature>
<evidence type="ECO:0000313" key="9">
    <source>
        <dbReference type="Proteomes" id="UP001493487"/>
    </source>
</evidence>
<name>A0ABV1L1V8_9BACL</name>
<dbReference type="InterPro" id="IPR050638">
    <property type="entry name" value="AA-Vitamin_Transporters"/>
</dbReference>
<keyword evidence="3 6" id="KW-0812">Transmembrane</keyword>
<dbReference type="InterPro" id="IPR000620">
    <property type="entry name" value="EamA_dom"/>
</dbReference>
<sequence length="306" mass="32809">MNRTNRLLAIVLVLLGSTSYGLLTAIYKLALADGWSVNQLTLNQVLSGAVMLWLTLGVTRLRKGKPSLTGTWRAWLKLAIIGIVGLSLTTILYNEALARLDGSLGIVLLFQFTWITILLESIRKRKWPSRQEWIAVAFIVVGTVLAVGLLEQDFSRVDGLGVLYGLLSAVTYSLFFFLTGFLPSQLDPIAKSAIMSTASLVFVIVLQVPMTFGGAIEGSLIGWGLLLGFLGTAFPFFCFNYGIPKIGSGLAALLGSMELPAAIIGVYVLLGEPLSAWQAAGSGLIIAGIMAAQWKTTHTVTTGKGR</sequence>
<gene>
    <name evidence="8" type="ORF">QJS35_28635</name>
</gene>
<dbReference type="EMBL" id="JASKHM010000021">
    <property type="protein sequence ID" value="MEQ4486345.1"/>
    <property type="molecule type" value="Genomic_DNA"/>
</dbReference>
<feature type="transmembrane region" description="Helical" evidence="6">
    <location>
        <begin position="74"/>
        <end position="92"/>
    </location>
</feature>
<keyword evidence="9" id="KW-1185">Reference proteome</keyword>
<comment type="subcellular location">
    <subcellularLocation>
        <location evidence="1">Endomembrane system</location>
        <topology evidence="1">Multi-pass membrane protein</topology>
    </subcellularLocation>
</comment>
<feature type="domain" description="EamA" evidence="7">
    <location>
        <begin position="8"/>
        <end position="147"/>
    </location>
</feature>
<comment type="similarity">
    <text evidence="2">Belongs to the EamA transporter family.</text>
</comment>
<dbReference type="Proteomes" id="UP001493487">
    <property type="component" value="Unassembled WGS sequence"/>
</dbReference>
<dbReference type="RefSeq" id="WP_232189435.1">
    <property type="nucleotide sequence ID" value="NZ_JAIOAP010000020.1"/>
</dbReference>
<evidence type="ECO:0000256" key="1">
    <source>
        <dbReference type="ARBA" id="ARBA00004127"/>
    </source>
</evidence>
<keyword evidence="4 6" id="KW-1133">Transmembrane helix</keyword>
<evidence type="ECO:0000313" key="8">
    <source>
        <dbReference type="EMBL" id="MEQ4486345.1"/>
    </source>
</evidence>
<comment type="caution">
    <text evidence="8">The sequence shown here is derived from an EMBL/GenBank/DDBJ whole genome shotgun (WGS) entry which is preliminary data.</text>
</comment>
<dbReference type="PANTHER" id="PTHR32322">
    <property type="entry name" value="INNER MEMBRANE TRANSPORTER"/>
    <property type="match status" value="1"/>
</dbReference>
<feature type="transmembrane region" description="Helical" evidence="6">
    <location>
        <begin position="250"/>
        <end position="270"/>
    </location>
</feature>
<feature type="transmembrane region" description="Helical" evidence="6">
    <location>
        <begin position="45"/>
        <end position="62"/>
    </location>
</feature>
<feature type="transmembrane region" description="Helical" evidence="6">
    <location>
        <begin position="162"/>
        <end position="182"/>
    </location>
</feature>
<dbReference type="SUPFAM" id="SSF103481">
    <property type="entry name" value="Multidrug resistance efflux transporter EmrE"/>
    <property type="match status" value="2"/>
</dbReference>
<feature type="transmembrane region" description="Helical" evidence="6">
    <location>
        <begin position="220"/>
        <end position="243"/>
    </location>
</feature>
<evidence type="ECO:0000259" key="7">
    <source>
        <dbReference type="Pfam" id="PF00892"/>
    </source>
</evidence>